<dbReference type="InterPro" id="IPR024788">
    <property type="entry name" value="Malectin-like_Carb-bd_dom"/>
</dbReference>
<keyword evidence="11 16" id="KW-0067">ATP-binding</keyword>
<evidence type="ECO:0000256" key="8">
    <source>
        <dbReference type="ARBA" id="ARBA00022729"/>
    </source>
</evidence>
<dbReference type="OMA" id="MCNKTIG"/>
<feature type="binding site" evidence="16">
    <location>
        <position position="551"/>
    </location>
    <ligand>
        <name>ATP</name>
        <dbReference type="ChEBI" id="CHEBI:30616"/>
    </ligand>
</feature>
<evidence type="ECO:0000256" key="12">
    <source>
        <dbReference type="ARBA" id="ARBA00022989"/>
    </source>
</evidence>
<keyword evidence="4" id="KW-1003">Cell membrane</keyword>
<dbReference type="Pfam" id="PF12819">
    <property type="entry name" value="Malectin_like"/>
    <property type="match status" value="1"/>
</dbReference>
<feature type="transmembrane region" description="Helical" evidence="17">
    <location>
        <begin position="449"/>
        <end position="472"/>
    </location>
</feature>
<dbReference type="Gramene" id="OB09G14560.1">
    <property type="protein sequence ID" value="OB09G14560.1"/>
    <property type="gene ID" value="OB09G14560"/>
</dbReference>
<reference evidence="19" key="1">
    <citation type="journal article" date="2013" name="Nat. Commun.">
        <title>Whole-genome sequencing of Oryza brachyantha reveals mechanisms underlying Oryza genome evolution.</title>
        <authorList>
            <person name="Chen J."/>
            <person name="Huang Q."/>
            <person name="Gao D."/>
            <person name="Wang J."/>
            <person name="Lang Y."/>
            <person name="Liu T."/>
            <person name="Li B."/>
            <person name="Bai Z."/>
            <person name="Luis Goicoechea J."/>
            <person name="Liang C."/>
            <person name="Chen C."/>
            <person name="Zhang W."/>
            <person name="Sun S."/>
            <person name="Liao Y."/>
            <person name="Zhang X."/>
            <person name="Yang L."/>
            <person name="Song C."/>
            <person name="Wang M."/>
            <person name="Shi J."/>
            <person name="Liu G."/>
            <person name="Liu J."/>
            <person name="Zhou H."/>
            <person name="Zhou W."/>
            <person name="Yu Q."/>
            <person name="An N."/>
            <person name="Chen Y."/>
            <person name="Cai Q."/>
            <person name="Wang B."/>
            <person name="Liu B."/>
            <person name="Min J."/>
            <person name="Huang Y."/>
            <person name="Wu H."/>
            <person name="Li Z."/>
            <person name="Zhang Y."/>
            <person name="Yin Y."/>
            <person name="Song W."/>
            <person name="Jiang J."/>
            <person name="Jackson S.A."/>
            <person name="Wing R.A."/>
            <person name="Wang J."/>
            <person name="Chen M."/>
        </authorList>
    </citation>
    <scope>NUCLEOTIDE SEQUENCE [LARGE SCALE GENOMIC DNA]</scope>
    <source>
        <strain evidence="19">cv. IRGC 101232</strain>
    </source>
</reference>
<evidence type="ECO:0000256" key="4">
    <source>
        <dbReference type="ARBA" id="ARBA00022475"/>
    </source>
</evidence>
<dbReference type="Gene3D" id="1.10.510.10">
    <property type="entry name" value="Transferase(Phosphotransferase) domain 1"/>
    <property type="match status" value="1"/>
</dbReference>
<dbReference type="PROSITE" id="PS50011">
    <property type="entry name" value="PROTEIN_KINASE_DOM"/>
    <property type="match status" value="1"/>
</dbReference>
<dbReference type="Gene3D" id="3.30.200.20">
    <property type="entry name" value="Phosphorylase Kinase, domain 1"/>
    <property type="match status" value="1"/>
</dbReference>
<dbReference type="SMART" id="SM00220">
    <property type="entry name" value="S_TKc"/>
    <property type="match status" value="1"/>
</dbReference>
<evidence type="ECO:0000256" key="6">
    <source>
        <dbReference type="ARBA" id="ARBA00022679"/>
    </source>
</evidence>
<keyword evidence="10" id="KW-0418">Kinase</keyword>
<dbReference type="Proteomes" id="UP000006038">
    <property type="component" value="Chromosome 9"/>
</dbReference>
<dbReference type="EnsemblPlants" id="OB09G14560.1">
    <property type="protein sequence ID" value="OB09G14560.1"/>
    <property type="gene ID" value="OB09G14560"/>
</dbReference>
<dbReference type="GO" id="GO:0005886">
    <property type="term" value="C:plasma membrane"/>
    <property type="evidence" value="ECO:0007669"/>
    <property type="project" value="UniProtKB-SubCell"/>
</dbReference>
<dbReference type="SUPFAM" id="SSF56112">
    <property type="entry name" value="Protein kinase-like (PK-like)"/>
    <property type="match status" value="1"/>
</dbReference>
<dbReference type="GO" id="GO:0004674">
    <property type="term" value="F:protein serine/threonine kinase activity"/>
    <property type="evidence" value="ECO:0007669"/>
    <property type="project" value="UniProtKB-KW"/>
</dbReference>
<dbReference type="FunFam" id="1.10.510.10:FF:000240">
    <property type="entry name" value="Lectin-domain containing receptor kinase A4.3"/>
    <property type="match status" value="1"/>
</dbReference>
<evidence type="ECO:0000256" key="14">
    <source>
        <dbReference type="ARBA" id="ARBA00023170"/>
    </source>
</evidence>
<evidence type="ECO:0000313" key="20">
    <source>
        <dbReference type="Proteomes" id="UP000006038"/>
    </source>
</evidence>
<evidence type="ECO:0000256" key="10">
    <source>
        <dbReference type="ARBA" id="ARBA00022777"/>
    </source>
</evidence>
<dbReference type="PANTHER" id="PTHR45631:SF6">
    <property type="entry name" value="OS09G0352000 PROTEIN"/>
    <property type="match status" value="1"/>
</dbReference>
<dbReference type="AlphaFoldDB" id="J3MWS7"/>
<evidence type="ECO:0000256" key="7">
    <source>
        <dbReference type="ARBA" id="ARBA00022692"/>
    </source>
</evidence>
<dbReference type="PROSITE" id="PS00107">
    <property type="entry name" value="PROTEIN_KINASE_ATP"/>
    <property type="match status" value="1"/>
</dbReference>
<evidence type="ECO:0000256" key="9">
    <source>
        <dbReference type="ARBA" id="ARBA00022741"/>
    </source>
</evidence>
<evidence type="ECO:0000256" key="5">
    <source>
        <dbReference type="ARBA" id="ARBA00022527"/>
    </source>
</evidence>
<keyword evidence="14" id="KW-0675">Receptor</keyword>
<dbReference type="Gene3D" id="3.80.10.10">
    <property type="entry name" value="Ribonuclease Inhibitor"/>
    <property type="match status" value="1"/>
</dbReference>
<evidence type="ECO:0000313" key="19">
    <source>
        <dbReference type="EnsemblPlants" id="OB09G14560.1"/>
    </source>
</evidence>
<keyword evidence="8" id="KW-0732">Signal</keyword>
<name>J3MWS7_ORYBR</name>
<keyword evidence="15" id="KW-0325">Glycoprotein</keyword>
<dbReference type="InterPro" id="IPR001245">
    <property type="entry name" value="Ser-Thr/Tyr_kinase_cat_dom"/>
</dbReference>
<evidence type="ECO:0000256" key="1">
    <source>
        <dbReference type="ARBA" id="ARBA00004251"/>
    </source>
</evidence>
<organism evidence="19">
    <name type="scientific">Oryza brachyantha</name>
    <name type="common">malo sina</name>
    <dbReference type="NCBI Taxonomy" id="4533"/>
    <lineage>
        <taxon>Eukaryota</taxon>
        <taxon>Viridiplantae</taxon>
        <taxon>Streptophyta</taxon>
        <taxon>Embryophyta</taxon>
        <taxon>Tracheophyta</taxon>
        <taxon>Spermatophyta</taxon>
        <taxon>Magnoliopsida</taxon>
        <taxon>Liliopsida</taxon>
        <taxon>Poales</taxon>
        <taxon>Poaceae</taxon>
        <taxon>BOP clade</taxon>
        <taxon>Oryzoideae</taxon>
        <taxon>Oryzeae</taxon>
        <taxon>Oryzinae</taxon>
        <taxon>Oryza</taxon>
    </lineage>
</organism>
<evidence type="ECO:0000256" key="13">
    <source>
        <dbReference type="ARBA" id="ARBA00023136"/>
    </source>
</evidence>
<feature type="domain" description="Protein kinase" evidence="18">
    <location>
        <begin position="523"/>
        <end position="795"/>
    </location>
</feature>
<dbReference type="FunFam" id="3.30.200.20:FF:000178">
    <property type="entry name" value="serine/threonine-protein kinase PBS1-like"/>
    <property type="match status" value="1"/>
</dbReference>
<dbReference type="Pfam" id="PF07714">
    <property type="entry name" value="PK_Tyr_Ser-Thr"/>
    <property type="match status" value="1"/>
</dbReference>
<protein>
    <recommendedName>
        <fullName evidence="18">Protein kinase domain-containing protein</fullName>
    </recommendedName>
</protein>
<keyword evidence="12 17" id="KW-1133">Transmembrane helix</keyword>
<keyword evidence="13 17" id="KW-0472">Membrane</keyword>
<comment type="similarity">
    <text evidence="3">In the C-terminal section; belongs to the protein kinase superfamily. Ser/Thr protein kinase family.</text>
</comment>
<comment type="similarity">
    <text evidence="2">In the N-terminal section; belongs to the leguminous lectin family.</text>
</comment>
<comment type="subcellular location">
    <subcellularLocation>
        <location evidence="1">Cell membrane</location>
        <topology evidence="1">Single-pass type I membrane protein</topology>
    </subcellularLocation>
</comment>
<dbReference type="PANTHER" id="PTHR45631">
    <property type="entry name" value="OS07G0107800 PROTEIN-RELATED"/>
    <property type="match status" value="1"/>
</dbReference>
<dbReference type="GO" id="GO:0005524">
    <property type="term" value="F:ATP binding"/>
    <property type="evidence" value="ECO:0007669"/>
    <property type="project" value="UniProtKB-UniRule"/>
</dbReference>
<keyword evidence="9 16" id="KW-0547">Nucleotide-binding</keyword>
<evidence type="ECO:0000256" key="16">
    <source>
        <dbReference type="PROSITE-ProRule" id="PRU10141"/>
    </source>
</evidence>
<keyword evidence="6" id="KW-0808">Transferase</keyword>
<accession>J3MWS7</accession>
<dbReference type="HOGENOM" id="CLU_000288_41_2_1"/>
<dbReference type="PROSITE" id="PS00108">
    <property type="entry name" value="PROTEIN_KINASE_ST"/>
    <property type="match status" value="1"/>
</dbReference>
<proteinExistence type="inferred from homology"/>
<sequence>MAAPAVGQPGYLSIDCGLDANSSYQDDNKIIYVGDDGYVDGGENHKVSPAYLSKFQRPHTTLRSFPTGKRNCYTLPTTKFSKYLLRLVFVYGDYDGKKSSAAAAAPQFDLYLGLSRWATVHDTGGGGEVHEAMFVAWASWAPVCLVSTGGGTPFVSSVELRPLADSMYPGVMTNQSLVMYRRYNMAANVFIRYPDDLYDRYWWPMQQGDPTWANLSTTSAIRTGTTFAVPSSVLQTAVAAAAPAPAGNSSSSSASALSVKTWQDTSARSYAVFLHFADFQSSRLRQFDAYPDAGQVVYNFTPSYLAASTVYSPLFRAAGGVYNITLAATAKSALPPMLNAFEIYYLLTYDGMATFSNDFDAIMAIKLEYGIKKNWMGDPCLPLEFAWSGVTCSNISGGNNMRIISLDLSNSNLSGVISNKFTQLTALEKFYGSDGNTCNKIIISRNRTAIIAVSVVVPVLVVIVLVIAYFIWRVRRKPNNSSYVPPPVPDTKISPEIPAVDVEPLPISESRQFTYEELKKFTNNFSRFIGKGGFGSVYYGCLENSTEIAVKVLSEFSANGLGQFLAEVQNLTKVHHRNLVSLVGYCWEKDHLALAYEYMAGGNLCDYLKVFLYEGRIGVNWATRVRIVLEAAQGLEYLHKGCNLPIIHGDMKTNNVLLGENLKAKIADFGLSRTYVSETQTHISTINAGGTIGYIDPEYYRTGRLTESSDVYSFGVVLLEVVTGEPPILPGRGHITKWVKESVASGNINLVADARLKDSYDISSMWKVVDTAMQCTTQVAAQRPTMSTVVLHLKDSLALEEAHDDRHVTASSVGDAIELVSTFGPSARMWYFFDGSLLQGYNHSIHSGKMSVGVAGC</sequence>
<dbReference type="InterPro" id="IPR000719">
    <property type="entry name" value="Prot_kinase_dom"/>
</dbReference>
<dbReference type="InterPro" id="IPR032675">
    <property type="entry name" value="LRR_dom_sf"/>
</dbReference>
<evidence type="ECO:0000256" key="15">
    <source>
        <dbReference type="ARBA" id="ARBA00023180"/>
    </source>
</evidence>
<dbReference type="InterPro" id="IPR008271">
    <property type="entry name" value="Ser/Thr_kinase_AS"/>
</dbReference>
<evidence type="ECO:0000256" key="3">
    <source>
        <dbReference type="ARBA" id="ARBA00010217"/>
    </source>
</evidence>
<dbReference type="eggNOG" id="ENOG502QQCZ">
    <property type="taxonomic scope" value="Eukaryota"/>
</dbReference>
<keyword evidence="5" id="KW-0723">Serine/threonine-protein kinase</keyword>
<dbReference type="InterPro" id="IPR011009">
    <property type="entry name" value="Kinase-like_dom_sf"/>
</dbReference>
<evidence type="ECO:0000256" key="11">
    <source>
        <dbReference type="ARBA" id="ARBA00022840"/>
    </source>
</evidence>
<keyword evidence="7 17" id="KW-0812">Transmembrane</keyword>
<dbReference type="GO" id="GO:0002229">
    <property type="term" value="P:defense response to oomycetes"/>
    <property type="evidence" value="ECO:0007669"/>
    <property type="project" value="UniProtKB-ARBA"/>
</dbReference>
<reference evidence="19" key="2">
    <citation type="submission" date="2013-04" db="UniProtKB">
        <authorList>
            <consortium name="EnsemblPlants"/>
        </authorList>
    </citation>
    <scope>IDENTIFICATION</scope>
</reference>
<evidence type="ECO:0000256" key="17">
    <source>
        <dbReference type="SAM" id="Phobius"/>
    </source>
</evidence>
<evidence type="ECO:0000259" key="18">
    <source>
        <dbReference type="PROSITE" id="PS50011"/>
    </source>
</evidence>
<evidence type="ECO:0000256" key="2">
    <source>
        <dbReference type="ARBA" id="ARBA00008536"/>
    </source>
</evidence>
<keyword evidence="20" id="KW-1185">Reference proteome</keyword>
<dbReference type="InterPro" id="IPR017441">
    <property type="entry name" value="Protein_kinase_ATP_BS"/>
</dbReference>